<reference evidence="1 2" key="1">
    <citation type="journal article" date="2015" name="Nat. Commun.">
        <title>Lucilia cuprina genome unlocks parasitic fly biology to underpin future interventions.</title>
        <authorList>
            <person name="Anstead C.A."/>
            <person name="Korhonen P.K."/>
            <person name="Young N.D."/>
            <person name="Hall R.S."/>
            <person name="Jex A.R."/>
            <person name="Murali S.C."/>
            <person name="Hughes D.S."/>
            <person name="Lee S.F."/>
            <person name="Perry T."/>
            <person name="Stroehlein A.J."/>
            <person name="Ansell B.R."/>
            <person name="Breugelmans B."/>
            <person name="Hofmann A."/>
            <person name="Qu J."/>
            <person name="Dugan S."/>
            <person name="Lee S.L."/>
            <person name="Chao H."/>
            <person name="Dinh H."/>
            <person name="Han Y."/>
            <person name="Doddapaneni H.V."/>
            <person name="Worley K.C."/>
            <person name="Muzny D.M."/>
            <person name="Ioannidis P."/>
            <person name="Waterhouse R.M."/>
            <person name="Zdobnov E.M."/>
            <person name="James P.J."/>
            <person name="Bagnall N.H."/>
            <person name="Kotze A.C."/>
            <person name="Gibbs R.A."/>
            <person name="Richards S."/>
            <person name="Batterham P."/>
            <person name="Gasser R.B."/>
        </authorList>
    </citation>
    <scope>NUCLEOTIDE SEQUENCE [LARGE SCALE GENOMIC DNA]</scope>
    <source>
        <strain evidence="1 2">LS</strain>
        <tissue evidence="1">Full body</tissue>
    </source>
</reference>
<proteinExistence type="predicted"/>
<dbReference type="EMBL" id="JRES01001353">
    <property type="protein sequence ID" value="KNC23373.1"/>
    <property type="molecule type" value="Genomic_DNA"/>
</dbReference>
<evidence type="ECO:0000313" key="1">
    <source>
        <dbReference type="EMBL" id="KNC23373.1"/>
    </source>
</evidence>
<evidence type="ECO:0000313" key="2">
    <source>
        <dbReference type="Proteomes" id="UP000037069"/>
    </source>
</evidence>
<sequence length="103" mass="11061">MIDTVSAVYDSPLLIGDDKAIANAMIIHMVTPANSQASASSVSNSAIIKQLGTLESDLDILMKISASERECLFHELDPEICYDIESKPSQGDLLSSPHLNSDI</sequence>
<organism evidence="1 2">
    <name type="scientific">Lucilia cuprina</name>
    <name type="common">Green bottle fly</name>
    <name type="synonym">Australian sheep blowfly</name>
    <dbReference type="NCBI Taxonomy" id="7375"/>
    <lineage>
        <taxon>Eukaryota</taxon>
        <taxon>Metazoa</taxon>
        <taxon>Ecdysozoa</taxon>
        <taxon>Arthropoda</taxon>
        <taxon>Hexapoda</taxon>
        <taxon>Insecta</taxon>
        <taxon>Pterygota</taxon>
        <taxon>Neoptera</taxon>
        <taxon>Endopterygota</taxon>
        <taxon>Diptera</taxon>
        <taxon>Brachycera</taxon>
        <taxon>Muscomorpha</taxon>
        <taxon>Oestroidea</taxon>
        <taxon>Calliphoridae</taxon>
        <taxon>Luciliinae</taxon>
        <taxon>Lucilia</taxon>
    </lineage>
</organism>
<protein>
    <submittedName>
        <fullName evidence="1">Uncharacterized protein</fullName>
    </submittedName>
</protein>
<dbReference type="Proteomes" id="UP000037069">
    <property type="component" value="Unassembled WGS sequence"/>
</dbReference>
<gene>
    <name evidence="1" type="ORF">FF38_00884</name>
</gene>
<accession>A0A0L0BTS2</accession>
<dbReference type="AlphaFoldDB" id="A0A0L0BTS2"/>
<name>A0A0L0BTS2_LUCCU</name>
<keyword evidence="2" id="KW-1185">Reference proteome</keyword>
<comment type="caution">
    <text evidence="1">The sequence shown here is derived from an EMBL/GenBank/DDBJ whole genome shotgun (WGS) entry which is preliminary data.</text>
</comment>